<sequence>MSTATKIVLGTVALSALAALALVVNTVLAG</sequence>
<organism evidence="1 2">
    <name type="scientific">Halorhabdus utahensis (strain DSM 12940 / JCM 11049 / AX-2)</name>
    <dbReference type="NCBI Taxonomy" id="519442"/>
    <lineage>
        <taxon>Archaea</taxon>
        <taxon>Methanobacteriati</taxon>
        <taxon>Methanobacteriota</taxon>
        <taxon>Stenosarchaea group</taxon>
        <taxon>Halobacteria</taxon>
        <taxon>Halobacteriales</taxon>
        <taxon>Haloarculaceae</taxon>
        <taxon>Halorhabdus</taxon>
    </lineage>
</organism>
<dbReference type="EMBL" id="CP001687">
    <property type="protein sequence ID" value="ACV11715.1"/>
    <property type="molecule type" value="Genomic_DNA"/>
</dbReference>
<accession>C7NPC8</accession>
<name>C7NPC8_HALUD</name>
<dbReference type="AlphaFoldDB" id="C7NPC8"/>
<dbReference type="KEGG" id="hut:Huta_1540"/>
<evidence type="ECO:0000313" key="1">
    <source>
        <dbReference type="EMBL" id="ACV11715.1"/>
    </source>
</evidence>
<gene>
    <name evidence="1" type="ordered locus">Huta_1540</name>
</gene>
<dbReference type="STRING" id="519442.Huta_1540"/>
<dbReference type="HOGENOM" id="CLU_221032_0_0_2"/>
<reference evidence="1 2" key="1">
    <citation type="journal article" date="2009" name="Stand. Genomic Sci.">
        <title>Complete genome sequence of Halorhabdus utahensis type strain (AX-2).</title>
        <authorList>
            <person name="Anderson I."/>
            <person name="Tindall B.J."/>
            <person name="Pomrenke H."/>
            <person name="Goker M."/>
            <person name="Lapidus A."/>
            <person name="Nolan M."/>
            <person name="Copeland A."/>
            <person name="Glavina Del Rio T."/>
            <person name="Chen F."/>
            <person name="Tice H."/>
            <person name="Cheng J.F."/>
            <person name="Lucas S."/>
            <person name="Chertkov O."/>
            <person name="Bruce D."/>
            <person name="Brettin T."/>
            <person name="Detter J.C."/>
            <person name="Han C."/>
            <person name="Goodwin L."/>
            <person name="Land M."/>
            <person name="Hauser L."/>
            <person name="Chang Y.J."/>
            <person name="Jeffries C.D."/>
            <person name="Pitluck S."/>
            <person name="Pati A."/>
            <person name="Mavromatis K."/>
            <person name="Ivanova N."/>
            <person name="Ovchinnikova G."/>
            <person name="Chen A."/>
            <person name="Palaniappan K."/>
            <person name="Chain P."/>
            <person name="Rohde M."/>
            <person name="Bristow J."/>
            <person name="Eisen J.A."/>
            <person name="Markowitz V."/>
            <person name="Hugenholtz P."/>
            <person name="Kyrpides N.C."/>
            <person name="Klenk H.P."/>
        </authorList>
    </citation>
    <scope>NUCLEOTIDE SEQUENCE [LARGE SCALE GENOMIC DNA]</scope>
    <source>
        <strain evidence="2">DSM 12940 / JCM 11049 / AX-2</strain>
    </source>
</reference>
<proteinExistence type="predicted"/>
<keyword evidence="2" id="KW-1185">Reference proteome</keyword>
<evidence type="ECO:0000313" key="2">
    <source>
        <dbReference type="Proteomes" id="UP000002071"/>
    </source>
</evidence>
<dbReference type="Proteomes" id="UP000002071">
    <property type="component" value="Chromosome"/>
</dbReference>
<dbReference type="InterPro" id="IPR056399">
    <property type="entry name" value="Microp_archaea"/>
</dbReference>
<protein>
    <submittedName>
        <fullName evidence="1">Uncharacterized protein</fullName>
    </submittedName>
</protein>
<dbReference type="Pfam" id="PF24004">
    <property type="entry name" value="Microp_archaea"/>
    <property type="match status" value="1"/>
</dbReference>